<evidence type="ECO:0000313" key="5">
    <source>
        <dbReference type="Proteomes" id="UP001236369"/>
    </source>
</evidence>
<evidence type="ECO:0000256" key="2">
    <source>
        <dbReference type="ARBA" id="ARBA00022801"/>
    </source>
</evidence>
<name>A0ABU0HF74_9HYPH</name>
<gene>
    <name evidence="4" type="ORF">QO016_000453</name>
</gene>
<feature type="domain" description="Nudix hydrolase" evidence="3">
    <location>
        <begin position="21"/>
        <end position="146"/>
    </location>
</feature>
<dbReference type="PANTHER" id="PTHR43046:SF16">
    <property type="entry name" value="ADP-RIBOSE PYROPHOSPHATASE YJHB-RELATED"/>
    <property type="match status" value="1"/>
</dbReference>
<evidence type="ECO:0000313" key="4">
    <source>
        <dbReference type="EMBL" id="MDQ0440976.1"/>
    </source>
</evidence>
<evidence type="ECO:0000259" key="3">
    <source>
        <dbReference type="PROSITE" id="PS51462"/>
    </source>
</evidence>
<keyword evidence="5" id="KW-1185">Reference proteome</keyword>
<comment type="cofactor">
    <cofactor evidence="1">
        <name>Mg(2+)</name>
        <dbReference type="ChEBI" id="CHEBI:18420"/>
    </cofactor>
</comment>
<dbReference type="PANTHER" id="PTHR43046">
    <property type="entry name" value="GDP-MANNOSE MANNOSYL HYDROLASE"/>
    <property type="match status" value="1"/>
</dbReference>
<dbReference type="InterPro" id="IPR015797">
    <property type="entry name" value="NUDIX_hydrolase-like_dom_sf"/>
</dbReference>
<comment type="caution">
    <text evidence="4">The sequence shown here is derived from an EMBL/GenBank/DDBJ whole genome shotgun (WGS) entry which is preliminary data.</text>
</comment>
<dbReference type="Gene3D" id="3.90.79.10">
    <property type="entry name" value="Nucleoside Triphosphate Pyrophosphohydrolase"/>
    <property type="match status" value="1"/>
</dbReference>
<dbReference type="PRINTS" id="PR00502">
    <property type="entry name" value="NUDIXFAMILY"/>
</dbReference>
<evidence type="ECO:0000256" key="1">
    <source>
        <dbReference type="ARBA" id="ARBA00001946"/>
    </source>
</evidence>
<organism evidence="4 5">
    <name type="scientific">Methylobacterium persicinum</name>
    <dbReference type="NCBI Taxonomy" id="374426"/>
    <lineage>
        <taxon>Bacteria</taxon>
        <taxon>Pseudomonadati</taxon>
        <taxon>Pseudomonadota</taxon>
        <taxon>Alphaproteobacteria</taxon>
        <taxon>Hyphomicrobiales</taxon>
        <taxon>Methylobacteriaceae</taxon>
        <taxon>Methylobacterium</taxon>
    </lineage>
</organism>
<reference evidence="4 5" key="1">
    <citation type="submission" date="2023-07" db="EMBL/GenBank/DDBJ databases">
        <title>Genomic Encyclopedia of Type Strains, Phase IV (KMG-IV): sequencing the most valuable type-strain genomes for metagenomic binning, comparative biology and taxonomic classification.</title>
        <authorList>
            <person name="Goeker M."/>
        </authorList>
    </citation>
    <scope>NUCLEOTIDE SEQUENCE [LARGE SCALE GENOMIC DNA]</scope>
    <source>
        <strain evidence="4 5">DSM 19562</strain>
    </source>
</reference>
<dbReference type="RefSeq" id="WP_238251837.1">
    <property type="nucleotide sequence ID" value="NZ_BPQX01000054.1"/>
</dbReference>
<dbReference type="Proteomes" id="UP001236369">
    <property type="component" value="Unassembled WGS sequence"/>
</dbReference>
<accession>A0ABU0HF74</accession>
<keyword evidence="2" id="KW-0378">Hydrolase</keyword>
<dbReference type="EMBL" id="JAUSVV010000001">
    <property type="protein sequence ID" value="MDQ0440976.1"/>
    <property type="molecule type" value="Genomic_DNA"/>
</dbReference>
<dbReference type="InterPro" id="IPR020476">
    <property type="entry name" value="Nudix_hydrolase"/>
</dbReference>
<proteinExistence type="predicted"/>
<dbReference type="InterPro" id="IPR000086">
    <property type="entry name" value="NUDIX_hydrolase_dom"/>
</dbReference>
<dbReference type="Pfam" id="PF00293">
    <property type="entry name" value="NUDIX"/>
    <property type="match status" value="1"/>
</dbReference>
<dbReference type="SUPFAM" id="SSF55811">
    <property type="entry name" value="Nudix"/>
    <property type="match status" value="1"/>
</dbReference>
<dbReference type="PROSITE" id="PS51462">
    <property type="entry name" value="NUDIX"/>
    <property type="match status" value="1"/>
</dbReference>
<protein>
    <submittedName>
        <fullName evidence="4">8-oxo-dGTP pyrophosphatase MutT (NUDIX family)</fullName>
    </submittedName>
</protein>
<sequence>MILDRPAFRRMFLLGALATRGVTLGVRGIALDGEGRVCLVRHTYITGWHLPGGGVERGETAHDAMVREFREEAEIRPDGPLRLLGLFHNVAGASRDHVALFAAPAFTLLRPKAPDREIAESGFFPADALPEGTTRGTAARLREFREGLSQASHW</sequence>